<gene>
    <name evidence="2" type="ORF">XELAEV_18046825mg</name>
</gene>
<dbReference type="Proteomes" id="UP000694892">
    <property type="component" value="Chromosome 9_10S"/>
</dbReference>
<proteinExistence type="predicted"/>
<keyword evidence="1" id="KW-0812">Transmembrane</keyword>
<accession>A0A974BU40</accession>
<name>A0A974BU40_XENLA</name>
<organism evidence="2 3">
    <name type="scientific">Xenopus laevis</name>
    <name type="common">African clawed frog</name>
    <dbReference type="NCBI Taxonomy" id="8355"/>
    <lineage>
        <taxon>Eukaryota</taxon>
        <taxon>Metazoa</taxon>
        <taxon>Chordata</taxon>
        <taxon>Craniata</taxon>
        <taxon>Vertebrata</taxon>
        <taxon>Euteleostomi</taxon>
        <taxon>Amphibia</taxon>
        <taxon>Batrachia</taxon>
        <taxon>Anura</taxon>
        <taxon>Pipoidea</taxon>
        <taxon>Pipidae</taxon>
        <taxon>Xenopodinae</taxon>
        <taxon>Xenopus</taxon>
        <taxon>Xenopus</taxon>
    </lineage>
</organism>
<sequence length="151" mass="16506">MSLHIGNVTPILGAFACFFPLLYAISLLVSASCRLLIIRACGSGPCLLNSTPKNIYIDIISVNACCAVSCSSPFTAVWPGLPTILCRSSILMAARSQMKQVLLLIAEGEKQRFPLISYPAHNVNTRQFLCLSWSKTGFAEFTFSLLVLRFI</sequence>
<evidence type="ECO:0000313" key="2">
    <source>
        <dbReference type="EMBL" id="OCT60802.1"/>
    </source>
</evidence>
<keyword evidence="1" id="KW-1133">Transmembrane helix</keyword>
<evidence type="ECO:0000256" key="1">
    <source>
        <dbReference type="SAM" id="Phobius"/>
    </source>
</evidence>
<dbReference type="AlphaFoldDB" id="A0A974BU40"/>
<evidence type="ECO:0000313" key="3">
    <source>
        <dbReference type="Proteomes" id="UP000694892"/>
    </source>
</evidence>
<keyword evidence="1" id="KW-0472">Membrane</keyword>
<feature type="transmembrane region" description="Helical" evidence="1">
    <location>
        <begin position="12"/>
        <end position="29"/>
    </location>
</feature>
<reference evidence="3" key="1">
    <citation type="journal article" date="2016" name="Nature">
        <title>Genome evolution in the allotetraploid frog Xenopus laevis.</title>
        <authorList>
            <person name="Session A.M."/>
            <person name="Uno Y."/>
            <person name="Kwon T."/>
            <person name="Chapman J.A."/>
            <person name="Toyoda A."/>
            <person name="Takahashi S."/>
            <person name="Fukui A."/>
            <person name="Hikosaka A."/>
            <person name="Suzuki A."/>
            <person name="Kondo M."/>
            <person name="van Heeringen S.J."/>
            <person name="Quigley I."/>
            <person name="Heinz S."/>
            <person name="Ogino H."/>
            <person name="Ochi H."/>
            <person name="Hellsten U."/>
            <person name="Lyons J.B."/>
            <person name="Simakov O."/>
            <person name="Putnam N."/>
            <person name="Stites J."/>
            <person name="Kuroki Y."/>
            <person name="Tanaka T."/>
            <person name="Michiue T."/>
            <person name="Watanabe M."/>
            <person name="Bogdanovic O."/>
            <person name="Lister R."/>
            <person name="Georgiou G."/>
            <person name="Paranjpe S.S."/>
            <person name="van Kruijsbergen I."/>
            <person name="Shu S."/>
            <person name="Carlson J."/>
            <person name="Kinoshita T."/>
            <person name="Ohta Y."/>
            <person name="Mawaribuchi S."/>
            <person name="Jenkins J."/>
            <person name="Grimwood J."/>
            <person name="Schmutz J."/>
            <person name="Mitros T."/>
            <person name="Mozaffari S.V."/>
            <person name="Suzuki Y."/>
            <person name="Haramoto Y."/>
            <person name="Yamamoto T.S."/>
            <person name="Takagi C."/>
            <person name="Heald R."/>
            <person name="Miller K."/>
            <person name="Haudenschild C."/>
            <person name="Kitzman J."/>
            <person name="Nakayama T."/>
            <person name="Izutsu Y."/>
            <person name="Robert J."/>
            <person name="Fortriede J."/>
            <person name="Burns K."/>
            <person name="Lotay V."/>
            <person name="Karimi K."/>
            <person name="Yasuoka Y."/>
            <person name="Dichmann D.S."/>
            <person name="Flajnik M.F."/>
            <person name="Houston D.W."/>
            <person name="Shendure J."/>
            <person name="DuPasquier L."/>
            <person name="Vize P.D."/>
            <person name="Zorn A.M."/>
            <person name="Ito M."/>
            <person name="Marcotte E.M."/>
            <person name="Wallingford J.B."/>
            <person name="Ito Y."/>
            <person name="Asashima M."/>
            <person name="Ueno N."/>
            <person name="Matsuda Y."/>
            <person name="Veenstra G.J."/>
            <person name="Fujiyama A."/>
            <person name="Harland R.M."/>
            <person name="Taira M."/>
            <person name="Rokhsar D.S."/>
        </authorList>
    </citation>
    <scope>NUCLEOTIDE SEQUENCE [LARGE SCALE GENOMIC DNA]</scope>
    <source>
        <strain evidence="3">J</strain>
    </source>
</reference>
<protein>
    <submittedName>
        <fullName evidence="2">Uncharacterized protein</fullName>
    </submittedName>
</protein>
<dbReference type="EMBL" id="CM004483">
    <property type="protein sequence ID" value="OCT60802.1"/>
    <property type="molecule type" value="Genomic_DNA"/>
</dbReference>